<dbReference type="Proteomes" id="UP000326994">
    <property type="component" value="Unassembled WGS sequence"/>
</dbReference>
<sequence length="160" mass="18785">MKSIYIIILLLSSCISKNDRSDITENKISTTPIKASNMFKEIDYMEFKRNPAEDYFFTRKYKLNESQLFYYTSSNELKTMNSTAHLETKKLMDSLPKKVINDFKNLGHPTVIMDIPDWEINIHFKNEDTLLLSSGDLPDFMKAYEKMAWEVMTTLDEIKI</sequence>
<dbReference type="AlphaFoldDB" id="A0A5J4FYT7"/>
<organism evidence="1 2">
    <name type="scientific">Patiriisocius marinistellae</name>
    <dbReference type="NCBI Taxonomy" id="2494560"/>
    <lineage>
        <taxon>Bacteria</taxon>
        <taxon>Pseudomonadati</taxon>
        <taxon>Bacteroidota</taxon>
        <taxon>Flavobacteriia</taxon>
        <taxon>Flavobacteriales</taxon>
        <taxon>Flavobacteriaceae</taxon>
        <taxon>Patiriisocius</taxon>
    </lineage>
</organism>
<name>A0A5J4FYT7_9FLAO</name>
<accession>A0A5J4FYT7</accession>
<evidence type="ECO:0008006" key="3">
    <source>
        <dbReference type="Google" id="ProtNLM"/>
    </source>
</evidence>
<proteinExistence type="predicted"/>
<dbReference type="OrthoDB" id="9914015at2"/>
<dbReference type="EMBL" id="BKCF01000003">
    <property type="protein sequence ID" value="GEQ86362.1"/>
    <property type="molecule type" value="Genomic_DNA"/>
</dbReference>
<comment type="caution">
    <text evidence="1">The sequence shown here is derived from an EMBL/GenBank/DDBJ whole genome shotgun (WGS) entry which is preliminary data.</text>
</comment>
<dbReference type="RefSeq" id="WP_151894291.1">
    <property type="nucleotide sequence ID" value="NZ_BKCF01000003.1"/>
</dbReference>
<reference evidence="1 2" key="1">
    <citation type="submission" date="2019-08" db="EMBL/GenBank/DDBJ databases">
        <title>Ulvibacter marinistellae sp. nov., isolated from a starfish, Patiria pectinifera.</title>
        <authorList>
            <person name="Kawano K."/>
            <person name="Ushijima N."/>
            <person name="Kihara M."/>
            <person name="Itoh H."/>
        </authorList>
    </citation>
    <scope>NUCLEOTIDE SEQUENCE [LARGE SCALE GENOMIC DNA]</scope>
    <source>
        <strain evidence="1 2">KK4</strain>
    </source>
</reference>
<evidence type="ECO:0000313" key="2">
    <source>
        <dbReference type="Proteomes" id="UP000326994"/>
    </source>
</evidence>
<keyword evidence="2" id="KW-1185">Reference proteome</keyword>
<evidence type="ECO:0000313" key="1">
    <source>
        <dbReference type="EMBL" id="GEQ86362.1"/>
    </source>
</evidence>
<protein>
    <recommendedName>
        <fullName evidence="3">Lipoprotein</fullName>
    </recommendedName>
</protein>
<gene>
    <name evidence="1" type="ORF">ULMS_18700</name>
</gene>